<keyword evidence="12" id="KW-1185">Reference proteome</keyword>
<dbReference type="SUPFAM" id="SSF53067">
    <property type="entry name" value="Actin-like ATPase domain"/>
    <property type="match status" value="2"/>
</dbReference>
<dbReference type="UniPathway" id="UPA00340">
    <property type="reaction ID" value="UER00458"/>
</dbReference>
<comment type="subcellular location">
    <subcellularLocation>
        <location evidence="9">Cytoplasm</location>
    </subcellularLocation>
</comment>
<evidence type="ECO:0000256" key="7">
    <source>
        <dbReference type="ARBA" id="ARBA00022840"/>
    </source>
</evidence>
<comment type="similarity">
    <text evidence="1 9 10">Belongs to the acetokinase family.</text>
</comment>
<protein>
    <recommendedName>
        <fullName evidence="9">Acetate kinase</fullName>
        <ecNumber evidence="9">2.7.2.1</ecNumber>
    </recommendedName>
    <alternativeName>
        <fullName evidence="9">Acetokinase</fullName>
    </alternativeName>
</protein>
<dbReference type="GO" id="GO:0005829">
    <property type="term" value="C:cytosol"/>
    <property type="evidence" value="ECO:0007669"/>
    <property type="project" value="TreeGrafter"/>
</dbReference>
<dbReference type="GO" id="GO:0008776">
    <property type="term" value="F:acetate kinase activity"/>
    <property type="evidence" value="ECO:0007669"/>
    <property type="project" value="UniProtKB-UniRule"/>
</dbReference>
<evidence type="ECO:0000256" key="3">
    <source>
        <dbReference type="ARBA" id="ARBA00022679"/>
    </source>
</evidence>
<feature type="binding site" evidence="9">
    <location>
        <position position="36"/>
    </location>
    <ligand>
        <name>Mg(2+)</name>
        <dbReference type="ChEBI" id="CHEBI:18420"/>
    </ligand>
</feature>
<dbReference type="PANTHER" id="PTHR21060:SF21">
    <property type="entry name" value="ACETATE KINASE"/>
    <property type="match status" value="1"/>
</dbReference>
<evidence type="ECO:0000256" key="8">
    <source>
        <dbReference type="ARBA" id="ARBA00022842"/>
    </source>
</evidence>
<comment type="caution">
    <text evidence="9">Lacks conserved residue(s) required for the propagation of feature annotation.</text>
</comment>
<evidence type="ECO:0000256" key="6">
    <source>
        <dbReference type="ARBA" id="ARBA00022777"/>
    </source>
</evidence>
<dbReference type="GO" id="GO:0000287">
    <property type="term" value="F:magnesium ion binding"/>
    <property type="evidence" value="ECO:0007669"/>
    <property type="project" value="UniProtKB-UniRule"/>
</dbReference>
<accession>A0A5C6D3N5</accession>
<evidence type="ECO:0000256" key="4">
    <source>
        <dbReference type="ARBA" id="ARBA00022723"/>
    </source>
</evidence>
<dbReference type="Proteomes" id="UP000318437">
    <property type="component" value="Unassembled WGS sequence"/>
</dbReference>
<dbReference type="GO" id="GO:0006085">
    <property type="term" value="P:acetyl-CoA biosynthetic process"/>
    <property type="evidence" value="ECO:0007669"/>
    <property type="project" value="UniProtKB-UniRule"/>
</dbReference>
<keyword evidence="4 9" id="KW-0479">Metal-binding</keyword>
<keyword evidence="6 9" id="KW-0418">Kinase</keyword>
<comment type="cofactor">
    <cofactor evidence="9">
        <name>Mg(2+)</name>
        <dbReference type="ChEBI" id="CHEBI:18420"/>
    </cofactor>
    <cofactor evidence="9">
        <name>Mn(2+)</name>
        <dbReference type="ChEBI" id="CHEBI:29035"/>
    </cofactor>
    <text evidence="9">Mg(2+). Can also accept Mn(2+).</text>
</comment>
<dbReference type="InterPro" id="IPR023865">
    <property type="entry name" value="Aliphatic_acid_kinase_CS"/>
</dbReference>
<keyword evidence="7 9" id="KW-0067">ATP-binding</keyword>
<dbReference type="InterPro" id="IPR043129">
    <property type="entry name" value="ATPase_NBD"/>
</dbReference>
<feature type="site" description="Transition state stabilizer" evidence="9">
    <location>
        <position position="204"/>
    </location>
</feature>
<comment type="subunit">
    <text evidence="9">Homodimer.</text>
</comment>
<dbReference type="PIRSF" id="PIRSF000722">
    <property type="entry name" value="Acetate_prop_kin"/>
    <property type="match status" value="1"/>
</dbReference>
<comment type="pathway">
    <text evidence="9">Metabolic intermediate biosynthesis; acetyl-CoA biosynthesis; acetyl-CoA from acetate: step 1/2.</text>
</comment>
<dbReference type="GO" id="GO:0005524">
    <property type="term" value="F:ATP binding"/>
    <property type="evidence" value="ECO:0007669"/>
    <property type="project" value="UniProtKB-KW"/>
</dbReference>
<dbReference type="AlphaFoldDB" id="A0A5C6D3N5"/>
<dbReference type="Gene3D" id="3.30.420.40">
    <property type="match status" value="2"/>
</dbReference>
<sequence>MPNNNQLRDSARSGELASHVKTMEANGESFNFLVINGGSSSIRFALYDHLEPTQRLLHGKVDRIGLSGTNLTFREFIGQPKQSCAIDPGDRGSATTFLLDWLESQQIFASVKAVGHRVVHGMAHSEPERVTPELLDELHRIMPYDPEHLPIEIELIEAFRERYPTLPQVAFFDTAFHRTMPRVASLLAIPRRYEAAGVRRYGFHGLSYQFLMEELARLGDPAATKGRVVLAHLGNGASLAAVRDGKSIDTSMGFTPTSGLVMSSRSGDLDPGLFSYLARTEQMNATQFQEMVNHESGLLGVSEISSDMRDLLAREASDVRAAEAVALFCYQAKKWIGSFAAALGGLDTLVFAGGIGENSPAVRDRICQGLEFLGIELEGPQNATNAAVISSATLGVTVRVIRTDEELMIARSVYRLLGLGDSSEKSTSGSATNP</sequence>
<name>A0A5C6D3N5_9BACT</name>
<dbReference type="EC" id="2.7.2.1" evidence="9"/>
<feature type="binding site" evidence="9">
    <location>
        <begin position="307"/>
        <end position="309"/>
    </location>
    <ligand>
        <name>ATP</name>
        <dbReference type="ChEBI" id="CHEBI:30616"/>
    </ligand>
</feature>
<comment type="function">
    <text evidence="9">Catalyzes the formation of acetyl phosphate from acetate and ATP. Can also catalyze the reverse reaction.</text>
</comment>
<feature type="binding site" evidence="9">
    <location>
        <begin position="354"/>
        <end position="358"/>
    </location>
    <ligand>
        <name>ATP</name>
        <dbReference type="ChEBI" id="CHEBI:30616"/>
    </ligand>
</feature>
<dbReference type="PROSITE" id="PS01076">
    <property type="entry name" value="ACETATE_KINASE_2"/>
    <property type="match status" value="1"/>
</dbReference>
<evidence type="ECO:0000256" key="9">
    <source>
        <dbReference type="HAMAP-Rule" id="MF_00020"/>
    </source>
</evidence>
<evidence type="ECO:0000256" key="2">
    <source>
        <dbReference type="ARBA" id="ARBA00022490"/>
    </source>
</evidence>
<feature type="site" description="Transition state stabilizer" evidence="9">
    <location>
        <position position="265"/>
    </location>
</feature>
<comment type="catalytic activity">
    <reaction evidence="9">
        <text>acetate + ATP = acetyl phosphate + ADP</text>
        <dbReference type="Rhea" id="RHEA:11352"/>
        <dbReference type="ChEBI" id="CHEBI:22191"/>
        <dbReference type="ChEBI" id="CHEBI:30089"/>
        <dbReference type="ChEBI" id="CHEBI:30616"/>
        <dbReference type="ChEBI" id="CHEBI:456216"/>
        <dbReference type="EC" id="2.7.2.1"/>
    </reaction>
</comment>
<organism evidence="11 12">
    <name type="scientific">Bythopirellula polymerisocia</name>
    <dbReference type="NCBI Taxonomy" id="2528003"/>
    <lineage>
        <taxon>Bacteria</taxon>
        <taxon>Pseudomonadati</taxon>
        <taxon>Planctomycetota</taxon>
        <taxon>Planctomycetia</taxon>
        <taxon>Pirellulales</taxon>
        <taxon>Lacipirellulaceae</taxon>
        <taxon>Bythopirellula</taxon>
    </lineage>
</organism>
<feature type="binding site" evidence="9">
    <location>
        <begin position="232"/>
        <end position="236"/>
    </location>
    <ligand>
        <name>ATP</name>
        <dbReference type="ChEBI" id="CHEBI:30616"/>
    </ligand>
</feature>
<feature type="active site" description="Proton donor/acceptor" evidence="9">
    <location>
        <position position="173"/>
    </location>
</feature>
<keyword evidence="8 9" id="KW-0460">Magnesium</keyword>
<reference evidence="11 12" key="1">
    <citation type="submission" date="2019-02" db="EMBL/GenBank/DDBJ databases">
        <title>Deep-cultivation of Planctomycetes and their phenomic and genomic characterization uncovers novel biology.</title>
        <authorList>
            <person name="Wiegand S."/>
            <person name="Jogler M."/>
            <person name="Boedeker C."/>
            <person name="Pinto D."/>
            <person name="Vollmers J."/>
            <person name="Rivas-Marin E."/>
            <person name="Kohn T."/>
            <person name="Peeters S.H."/>
            <person name="Heuer A."/>
            <person name="Rast P."/>
            <person name="Oberbeckmann S."/>
            <person name="Bunk B."/>
            <person name="Jeske O."/>
            <person name="Meyerdierks A."/>
            <person name="Storesund J.E."/>
            <person name="Kallscheuer N."/>
            <person name="Luecker S."/>
            <person name="Lage O.M."/>
            <person name="Pohl T."/>
            <person name="Merkel B.J."/>
            <person name="Hornburger P."/>
            <person name="Mueller R.-W."/>
            <person name="Bruemmer F."/>
            <person name="Labrenz M."/>
            <person name="Spormann A.M."/>
            <person name="Op Den Camp H."/>
            <person name="Overmann J."/>
            <person name="Amann R."/>
            <person name="Jetten M.S.M."/>
            <person name="Mascher T."/>
            <person name="Medema M.H."/>
            <person name="Devos D.P."/>
            <person name="Kaster A.-K."/>
            <person name="Ovreas L."/>
            <person name="Rohde M."/>
            <person name="Galperin M.Y."/>
            <person name="Jogler C."/>
        </authorList>
    </citation>
    <scope>NUCLEOTIDE SEQUENCE [LARGE SCALE GENOMIC DNA]</scope>
    <source>
        <strain evidence="11 12">Pla144</strain>
    </source>
</reference>
<keyword evidence="5 9" id="KW-0547">Nucleotide-binding</keyword>
<dbReference type="EMBL" id="SJPS01000001">
    <property type="protein sequence ID" value="TWU30484.1"/>
    <property type="molecule type" value="Genomic_DNA"/>
</dbReference>
<keyword evidence="3 9" id="KW-0808">Transferase</keyword>
<dbReference type="Pfam" id="PF00871">
    <property type="entry name" value="Acetate_kinase"/>
    <property type="match status" value="1"/>
</dbReference>
<dbReference type="HAMAP" id="MF_00020">
    <property type="entry name" value="Acetate_kinase"/>
    <property type="match status" value="1"/>
</dbReference>
<dbReference type="PRINTS" id="PR00471">
    <property type="entry name" value="ACETATEKNASE"/>
</dbReference>
<feature type="binding site" evidence="9">
    <location>
        <position position="117"/>
    </location>
    <ligand>
        <name>substrate</name>
    </ligand>
</feature>
<comment type="caution">
    <text evidence="11">The sequence shown here is derived from an EMBL/GenBank/DDBJ whole genome shotgun (WGS) entry which is preliminary data.</text>
</comment>
<evidence type="ECO:0000313" key="12">
    <source>
        <dbReference type="Proteomes" id="UP000318437"/>
    </source>
</evidence>
<proteinExistence type="inferred from homology"/>
<gene>
    <name evidence="11" type="primary">pduW</name>
    <name evidence="9" type="synonym">ackA</name>
    <name evidence="11" type="ORF">Pla144_12710</name>
</gene>
<dbReference type="RefSeq" id="WP_231936191.1">
    <property type="nucleotide sequence ID" value="NZ_SJPS01000001.1"/>
</dbReference>
<dbReference type="InterPro" id="IPR000890">
    <property type="entry name" value="Aliphatic_acid_kin_short-chain"/>
</dbReference>
<evidence type="ECO:0000256" key="5">
    <source>
        <dbReference type="ARBA" id="ARBA00022741"/>
    </source>
</evidence>
<dbReference type="PANTHER" id="PTHR21060">
    <property type="entry name" value="ACETATE KINASE"/>
    <property type="match status" value="1"/>
</dbReference>
<evidence type="ECO:0000256" key="1">
    <source>
        <dbReference type="ARBA" id="ARBA00008748"/>
    </source>
</evidence>
<dbReference type="GO" id="GO:0006083">
    <property type="term" value="P:acetate metabolic process"/>
    <property type="evidence" value="ECO:0007669"/>
    <property type="project" value="TreeGrafter"/>
</dbReference>
<feature type="binding site" evidence="9">
    <location>
        <position position="405"/>
    </location>
    <ligand>
        <name>Mg(2+)</name>
        <dbReference type="ChEBI" id="CHEBI:18420"/>
    </ligand>
</feature>
<evidence type="ECO:0000313" key="11">
    <source>
        <dbReference type="EMBL" id="TWU30484.1"/>
    </source>
</evidence>
<keyword evidence="2 9" id="KW-0963">Cytoplasm</keyword>
<evidence type="ECO:0000256" key="10">
    <source>
        <dbReference type="RuleBase" id="RU003835"/>
    </source>
</evidence>
<dbReference type="NCBIfam" id="TIGR00016">
    <property type="entry name" value="ackA"/>
    <property type="match status" value="1"/>
</dbReference>
<dbReference type="InterPro" id="IPR004372">
    <property type="entry name" value="Ac/propionate_kinase"/>
</dbReference>